<evidence type="ECO:0000256" key="1">
    <source>
        <dbReference type="SAM" id="MobiDB-lite"/>
    </source>
</evidence>
<dbReference type="PROSITE" id="PS51724">
    <property type="entry name" value="SPOR"/>
    <property type="match status" value="1"/>
</dbReference>
<dbReference type="EMBL" id="UOGA01000238">
    <property type="protein sequence ID" value="VAX23061.1"/>
    <property type="molecule type" value="Genomic_DNA"/>
</dbReference>
<dbReference type="InterPro" id="IPR052521">
    <property type="entry name" value="Cell_div_SPOR-domain"/>
</dbReference>
<dbReference type="PANTHER" id="PTHR38687">
    <property type="entry name" value="CELL DIVISION PROTEIN DEDD-RELATED"/>
    <property type="match status" value="1"/>
</dbReference>
<accession>A0A3B1C8S9</accession>
<sequence length="255" mass="29014">MLRSRTTRLFIFSLMFAIALSFLLGYSSAKWFAIDTVPAPVTPNKITKKEPLKNFGIKPKKLDVDKITGKSQRSAPGEEQDTFTFTKTLKKDTAPAANPFARKEPPKQKKPKPEEKTKTVAAKPESLQPVKESLPSERKQEKLTVAKTIWPKKGSVKVKPSKPKRRLEKNRAVTGKVYTLQVGSFAALSNAKKLKRRIEKRGYHVYIQSFITRGKQWHSVRVGIYKTKSSAKRVAAQLNREMNMRAEVRNYRRGT</sequence>
<dbReference type="GO" id="GO:0032506">
    <property type="term" value="P:cytokinetic process"/>
    <property type="evidence" value="ECO:0007669"/>
    <property type="project" value="TreeGrafter"/>
</dbReference>
<gene>
    <name evidence="3" type="ORF">MNBD_NITROSPINAE04-788</name>
</gene>
<feature type="compositionally biased region" description="Basic and acidic residues" evidence="1">
    <location>
        <begin position="101"/>
        <end position="118"/>
    </location>
</feature>
<name>A0A3B1C8S9_9ZZZZ</name>
<protein>
    <recommendedName>
        <fullName evidence="2">SPOR domain-containing protein</fullName>
    </recommendedName>
</protein>
<dbReference type="AlphaFoldDB" id="A0A3B1C8S9"/>
<dbReference type="Gene3D" id="3.30.70.1070">
    <property type="entry name" value="Sporulation related repeat"/>
    <property type="match status" value="1"/>
</dbReference>
<dbReference type="PANTHER" id="PTHR38687:SF1">
    <property type="entry name" value="CELL DIVISION PROTEIN DEDD"/>
    <property type="match status" value="1"/>
</dbReference>
<dbReference type="GO" id="GO:0032153">
    <property type="term" value="C:cell division site"/>
    <property type="evidence" value="ECO:0007669"/>
    <property type="project" value="TreeGrafter"/>
</dbReference>
<feature type="domain" description="SPOR" evidence="2">
    <location>
        <begin position="172"/>
        <end position="251"/>
    </location>
</feature>
<dbReference type="GO" id="GO:0042834">
    <property type="term" value="F:peptidoglycan binding"/>
    <property type="evidence" value="ECO:0007669"/>
    <property type="project" value="InterPro"/>
</dbReference>
<evidence type="ECO:0000259" key="2">
    <source>
        <dbReference type="PROSITE" id="PS51724"/>
    </source>
</evidence>
<reference evidence="3" key="1">
    <citation type="submission" date="2018-06" db="EMBL/GenBank/DDBJ databases">
        <authorList>
            <person name="Zhirakovskaya E."/>
        </authorList>
    </citation>
    <scope>NUCLEOTIDE SEQUENCE</scope>
</reference>
<dbReference type="GO" id="GO:0030428">
    <property type="term" value="C:cell septum"/>
    <property type="evidence" value="ECO:0007669"/>
    <property type="project" value="TreeGrafter"/>
</dbReference>
<dbReference type="SUPFAM" id="SSF110997">
    <property type="entry name" value="Sporulation related repeat"/>
    <property type="match status" value="1"/>
</dbReference>
<dbReference type="InterPro" id="IPR036680">
    <property type="entry name" value="SPOR-like_sf"/>
</dbReference>
<dbReference type="InterPro" id="IPR007730">
    <property type="entry name" value="SPOR-like_dom"/>
</dbReference>
<feature type="region of interest" description="Disordered" evidence="1">
    <location>
        <begin position="66"/>
        <end position="140"/>
    </location>
</feature>
<dbReference type="Pfam" id="PF05036">
    <property type="entry name" value="SPOR"/>
    <property type="match status" value="1"/>
</dbReference>
<proteinExistence type="predicted"/>
<organism evidence="3">
    <name type="scientific">hydrothermal vent metagenome</name>
    <dbReference type="NCBI Taxonomy" id="652676"/>
    <lineage>
        <taxon>unclassified sequences</taxon>
        <taxon>metagenomes</taxon>
        <taxon>ecological metagenomes</taxon>
    </lineage>
</organism>
<evidence type="ECO:0000313" key="3">
    <source>
        <dbReference type="EMBL" id="VAX23061.1"/>
    </source>
</evidence>